<sequence length="46" mass="5306">MSEIVVTIPWNSDHLLQCFSIFSMRLFQLEDLDGTFKGHFNSGKIC</sequence>
<proteinExistence type="predicted"/>
<protein>
    <submittedName>
        <fullName evidence="2">Uncharacterized protein</fullName>
    </submittedName>
</protein>
<reference evidence="1" key="2">
    <citation type="journal article" date="2016" name="Mol. Ecol.">
        <title>Population genomics of the filarial nematode parasite Wuchereria bancrofti from mosquitoes.</title>
        <authorList>
            <person name="Small S.T."/>
            <person name="Reimer L.J."/>
            <person name="Tisch D.J."/>
            <person name="King C.L."/>
            <person name="Christensen B.M."/>
            <person name="Siba P.M."/>
            <person name="Kazura J.W."/>
            <person name="Serre D."/>
            <person name="Zimmerman P.A."/>
        </authorList>
    </citation>
    <scope>NUCLEOTIDE SEQUENCE</scope>
    <source>
        <strain evidence="1">pt0022</strain>
    </source>
</reference>
<dbReference type="WBParaSite" id="mrna-Wban_01430">
    <property type="protein sequence ID" value="mrna-Wban_01430"/>
    <property type="gene ID" value="Wban_01430"/>
</dbReference>
<reference evidence="2" key="3">
    <citation type="submission" date="2024-02" db="UniProtKB">
        <authorList>
            <consortium name="WormBaseParasite"/>
        </authorList>
    </citation>
    <scope>IDENTIFICATION</scope>
    <source>
        <strain evidence="2">pt0022</strain>
    </source>
</reference>
<reference evidence="1" key="1">
    <citation type="submission" date="2015-03" db="EMBL/GenBank/DDBJ databases">
        <title>Wuchereria bancrofti Genome Sequencing Papua New Guinea Strain.</title>
        <authorList>
            <person name="Small S.T."/>
            <person name="Serre D."/>
            <person name="Zimmerman P.A."/>
        </authorList>
    </citation>
    <scope>NUCLEOTIDE SEQUENCE [LARGE SCALE GENOMIC DNA]</scope>
    <source>
        <strain evidence="1">pt0022</strain>
    </source>
</reference>
<name>A0AAF5PJ43_WUCBA</name>
<dbReference type="AlphaFoldDB" id="A0AAF5PJ43"/>
<dbReference type="Proteomes" id="UP000093561">
    <property type="component" value="Unassembled WGS sequence"/>
</dbReference>
<evidence type="ECO:0000313" key="1">
    <source>
        <dbReference type="Proteomes" id="UP000093561"/>
    </source>
</evidence>
<evidence type="ECO:0000313" key="2">
    <source>
        <dbReference type="WBParaSite" id="mrna-Wban_01430"/>
    </source>
</evidence>
<accession>A0AAF5PJ43</accession>
<organism evidence="1 2">
    <name type="scientific">Wuchereria bancrofti</name>
    <dbReference type="NCBI Taxonomy" id="6293"/>
    <lineage>
        <taxon>Eukaryota</taxon>
        <taxon>Metazoa</taxon>
        <taxon>Ecdysozoa</taxon>
        <taxon>Nematoda</taxon>
        <taxon>Chromadorea</taxon>
        <taxon>Rhabditida</taxon>
        <taxon>Spirurina</taxon>
        <taxon>Spiruromorpha</taxon>
        <taxon>Filarioidea</taxon>
        <taxon>Onchocercidae</taxon>
        <taxon>Wuchereria</taxon>
    </lineage>
</organism>